<evidence type="ECO:0000256" key="8">
    <source>
        <dbReference type="SAM" id="MobiDB-lite"/>
    </source>
</evidence>
<gene>
    <name evidence="10" type="ORF">ECPE_LOCUS2533</name>
</gene>
<feature type="region of interest" description="Disordered" evidence="8">
    <location>
        <begin position="182"/>
        <end position="201"/>
    </location>
</feature>
<dbReference type="InterPro" id="IPR003438">
    <property type="entry name" value="GDNF_rcpt"/>
</dbReference>
<reference evidence="10 11" key="2">
    <citation type="submission" date="2018-11" db="EMBL/GenBank/DDBJ databases">
        <authorList>
            <consortium name="Pathogen Informatics"/>
        </authorList>
    </citation>
    <scope>NUCLEOTIDE SEQUENCE [LARGE SCALE GENOMIC DNA]</scope>
    <source>
        <strain evidence="10 11">Egypt</strain>
    </source>
</reference>
<dbReference type="GO" id="GO:0038023">
    <property type="term" value="F:signaling receptor activity"/>
    <property type="evidence" value="ECO:0007669"/>
    <property type="project" value="InterPro"/>
</dbReference>
<keyword evidence="7" id="KW-0325">Glycoprotein</keyword>
<feature type="region of interest" description="Disordered" evidence="8">
    <location>
        <begin position="121"/>
        <end position="174"/>
    </location>
</feature>
<dbReference type="GO" id="GO:0007169">
    <property type="term" value="P:cell surface receptor protein tyrosine kinase signaling pathway"/>
    <property type="evidence" value="ECO:0007669"/>
    <property type="project" value="UniProtKB-ARBA"/>
</dbReference>
<dbReference type="SUPFAM" id="SSF110035">
    <property type="entry name" value="GDNF receptor-like"/>
    <property type="match status" value="1"/>
</dbReference>
<keyword evidence="3" id="KW-1003">Cell membrane</keyword>
<evidence type="ECO:0000313" key="11">
    <source>
        <dbReference type="Proteomes" id="UP000272942"/>
    </source>
</evidence>
<name>A0A183A6E8_9TREM</name>
<proteinExistence type="inferred from homology"/>
<dbReference type="PANTHER" id="PTHR10269">
    <property type="entry name" value="GDNF RECEPTOR ALPHA"/>
    <property type="match status" value="1"/>
</dbReference>
<dbReference type="EMBL" id="UZAN01039678">
    <property type="protein sequence ID" value="VDP66730.1"/>
    <property type="molecule type" value="Genomic_DNA"/>
</dbReference>
<comment type="subcellular location">
    <subcellularLocation>
        <location evidence="1">Cell membrane</location>
    </subcellularLocation>
</comment>
<evidence type="ECO:0000256" key="2">
    <source>
        <dbReference type="ARBA" id="ARBA00005961"/>
    </source>
</evidence>
<dbReference type="Proteomes" id="UP000272942">
    <property type="component" value="Unassembled WGS sequence"/>
</dbReference>
<evidence type="ECO:0000256" key="3">
    <source>
        <dbReference type="ARBA" id="ARBA00022475"/>
    </source>
</evidence>
<evidence type="ECO:0000313" key="12">
    <source>
        <dbReference type="WBParaSite" id="ECPE_0000253301-mRNA-1"/>
    </source>
</evidence>
<keyword evidence="4" id="KW-0732">Signal</keyword>
<dbReference type="WBParaSite" id="ECPE_0000253301-mRNA-1">
    <property type="protein sequence ID" value="ECPE_0000253301-mRNA-1"/>
    <property type="gene ID" value="ECPE_0000253301"/>
</dbReference>
<keyword evidence="6" id="KW-0675">Receptor</keyword>
<evidence type="ECO:0000256" key="7">
    <source>
        <dbReference type="ARBA" id="ARBA00023180"/>
    </source>
</evidence>
<reference evidence="12" key="1">
    <citation type="submission" date="2016-06" db="UniProtKB">
        <authorList>
            <consortium name="WormBaseParasite"/>
        </authorList>
    </citation>
    <scope>IDENTIFICATION</scope>
</reference>
<dbReference type="GO" id="GO:0043235">
    <property type="term" value="C:receptor complex"/>
    <property type="evidence" value="ECO:0007669"/>
    <property type="project" value="TreeGrafter"/>
</dbReference>
<dbReference type="Pfam" id="PF02351">
    <property type="entry name" value="GDNF"/>
    <property type="match status" value="1"/>
</dbReference>
<dbReference type="InterPro" id="IPR037193">
    <property type="entry name" value="GDNF_alpha"/>
</dbReference>
<evidence type="ECO:0000256" key="1">
    <source>
        <dbReference type="ARBA" id="ARBA00004236"/>
    </source>
</evidence>
<feature type="domain" description="GDNF/GAS1" evidence="9">
    <location>
        <begin position="238"/>
        <end position="316"/>
    </location>
</feature>
<evidence type="ECO:0000256" key="5">
    <source>
        <dbReference type="ARBA" id="ARBA00023136"/>
    </source>
</evidence>
<dbReference type="PANTHER" id="PTHR10269:SF12">
    <property type="entry name" value="GLIAL CELL LINE-DERIVED NEUROTROPHIC FAMILY RECEPTOR-LIKE, ISOFORM E"/>
    <property type="match status" value="1"/>
</dbReference>
<keyword evidence="5" id="KW-0472">Membrane</keyword>
<dbReference type="OrthoDB" id="6279008at2759"/>
<feature type="compositionally biased region" description="Polar residues" evidence="8">
    <location>
        <begin position="122"/>
        <end position="135"/>
    </location>
</feature>
<sequence>MSVFILDKCAVYEHGCSMRHKSTSQVACKHTTASFVQRSLLGCNKQVVRECRSALRTVNDGRLGLRHCTCDAKPSRSIDDLSKCNLLRRNLNSHPCMQEPPLLFREESETWQDFPLVEQKRFQSPNTEPNLNGQRPNAGGPDRWDPDSATVNLPKRKDEDVNSAHLTDTSPVDLLHERSLTADHNFQTPERAKDTGQSSLSPSEYIEHMEPNRTLVKPLNQRIPFTVEKSSRDFQVNCYDVYRTCVLDPTCLLHYFRLARLCFVRNGCQLPTACTESLRGFYSVVLPDLTNQALGCFCRNPDLECKQQMNLFKPECAITDPSDLRSCNDVLQRCQEDKNCNTALSFLINQCHPQSKVCQENSTLCLNAYRQVWLQSIVTQCRCDTSNLSFYHTGTAEHKSSSYRCESFQRMLLHPPCRDRQANPDVLSANKDVEELSHFQLHITYARDEFSTILGLLDRTVSTNEFQYYVRLLDMATLLETVLTNTTGTGNCALVLARHHIPVRTAEASTPIDPVISNTDGVDLIEAGQLTYFIVVTALNRVREYAGPVIQRGADEVSAGSIPSFFRFDFLVALFVDLSATLLVRMFVCLCA</sequence>
<dbReference type="AlphaFoldDB" id="A0A183A6E8"/>
<dbReference type="GO" id="GO:0007399">
    <property type="term" value="P:nervous system development"/>
    <property type="evidence" value="ECO:0007669"/>
    <property type="project" value="TreeGrafter"/>
</dbReference>
<protein>
    <submittedName>
        <fullName evidence="12">GDNF domain-containing protein</fullName>
    </submittedName>
</protein>
<feature type="domain" description="GDNF/GAS1" evidence="9">
    <location>
        <begin position="327"/>
        <end position="417"/>
    </location>
</feature>
<comment type="similarity">
    <text evidence="2">Belongs to the GDNFR family.</text>
</comment>
<evidence type="ECO:0000259" key="9">
    <source>
        <dbReference type="SMART" id="SM00907"/>
    </source>
</evidence>
<accession>A0A183A6E8</accession>
<evidence type="ECO:0000313" key="10">
    <source>
        <dbReference type="EMBL" id="VDP66730.1"/>
    </source>
</evidence>
<organism evidence="12">
    <name type="scientific">Echinostoma caproni</name>
    <dbReference type="NCBI Taxonomy" id="27848"/>
    <lineage>
        <taxon>Eukaryota</taxon>
        <taxon>Metazoa</taxon>
        <taxon>Spiralia</taxon>
        <taxon>Lophotrochozoa</taxon>
        <taxon>Platyhelminthes</taxon>
        <taxon>Trematoda</taxon>
        <taxon>Digenea</taxon>
        <taxon>Plagiorchiida</taxon>
        <taxon>Echinostomata</taxon>
        <taxon>Echinostomatoidea</taxon>
        <taxon>Echinostomatidae</taxon>
        <taxon>Echinostoma</taxon>
    </lineage>
</organism>
<dbReference type="InterPro" id="IPR016017">
    <property type="entry name" value="GDNF/GAS1"/>
</dbReference>
<evidence type="ECO:0000256" key="6">
    <source>
        <dbReference type="ARBA" id="ARBA00023170"/>
    </source>
</evidence>
<keyword evidence="11" id="KW-1185">Reference proteome</keyword>
<dbReference type="SMART" id="SM00907">
    <property type="entry name" value="GDNF"/>
    <property type="match status" value="2"/>
</dbReference>
<evidence type="ECO:0000256" key="4">
    <source>
        <dbReference type="ARBA" id="ARBA00022729"/>
    </source>
</evidence>
<dbReference type="GO" id="GO:0009897">
    <property type="term" value="C:external side of plasma membrane"/>
    <property type="evidence" value="ECO:0007669"/>
    <property type="project" value="TreeGrafter"/>
</dbReference>